<feature type="transmembrane region" description="Helical" evidence="4">
    <location>
        <begin position="258"/>
        <end position="280"/>
    </location>
</feature>
<evidence type="ECO:0000256" key="3">
    <source>
        <dbReference type="ARBA" id="ARBA00022553"/>
    </source>
</evidence>
<dbReference type="Pfam" id="PF02518">
    <property type="entry name" value="HATPase_c"/>
    <property type="match status" value="1"/>
</dbReference>
<sequence>MTGTATLILWSHALAAFLFAGVAASRLRERGKGLPRLPLVCALGLTALWALAVAGIEASDVVTRVAEGLRNLAWLAFMHALVRHDLPVRERRAIGVIYGVVALVSAAGIGLAILEQAVGVTLIPQVAAVRLLLRSMVAIVALLLVHHLYATATPRSRAGLRLVVFALGAMWGIDLLLYVSAYISGGAPTALTIGRGFVMALVAPVLAVAVQRNGEWTLQVSRTVAWQTVSFAVTLLYAAVMFVATSAIASISGDNARLWQTAFVFGSTAAGVTILSSPWVRAWAKVKVSKHFFRHRYDYRAEWIRFTDTLGKPDDAASLDARIVKAVADLTDSPAGLLLVPDGAGLGVGAGWNWDAPSAGAEAALVTHLARTGRIVELDAVRADTTDAAESASVPIWMLDSDGWVLLPLVHLDRLQGAILLARPPIDRALDWEDFDLLRIAGRQVASYLAEERAQSALAEAKRFDEFNRRFAFILHDIKNLVSQLSLVARNAERHADNPAFRADMIATLQDSAGRMNDLLARLSQHHHTRAEELRPVEVLALAELVAARRRAQHPVVVSGTPVFAHADPFRLEQALGHLLQNAIEASPPTEPVTLAVSGDAKRVSIAVIDQGCGMSPAFLREQLFKPFASSKPGGFGIGAFEARQLAEAMGGSVAVESREGAGTTFHVTLTAARTISLDQAA</sequence>
<dbReference type="InterPro" id="IPR029016">
    <property type="entry name" value="GAF-like_dom_sf"/>
</dbReference>
<dbReference type="InterPro" id="IPR036890">
    <property type="entry name" value="HATPase_C_sf"/>
</dbReference>
<dbReference type="SUPFAM" id="SSF55781">
    <property type="entry name" value="GAF domain-like"/>
    <property type="match status" value="1"/>
</dbReference>
<keyword evidence="4" id="KW-0812">Transmembrane</keyword>
<protein>
    <recommendedName>
        <fullName evidence="2">histidine kinase</fullName>
        <ecNumber evidence="2">2.7.13.3</ecNumber>
    </recommendedName>
</protein>
<evidence type="ECO:0000256" key="2">
    <source>
        <dbReference type="ARBA" id="ARBA00012438"/>
    </source>
</evidence>
<dbReference type="Gene3D" id="3.30.450.40">
    <property type="match status" value="1"/>
</dbReference>
<keyword evidence="4" id="KW-0472">Membrane</keyword>
<keyword evidence="6" id="KW-0808">Transferase</keyword>
<dbReference type="Gene3D" id="3.30.565.10">
    <property type="entry name" value="Histidine kinase-like ATPase, C-terminal domain"/>
    <property type="match status" value="1"/>
</dbReference>
<keyword evidence="7" id="KW-1185">Reference proteome</keyword>
<dbReference type="InterPro" id="IPR004358">
    <property type="entry name" value="Sig_transdc_His_kin-like_C"/>
</dbReference>
<name>A0ABQ3LH11_9SPHN</name>
<accession>A0ABQ3LH11</accession>
<dbReference type="InterPro" id="IPR005467">
    <property type="entry name" value="His_kinase_dom"/>
</dbReference>
<dbReference type="NCBIfam" id="TIGR02916">
    <property type="entry name" value="PEP_his_kin"/>
    <property type="match status" value="1"/>
</dbReference>
<reference evidence="7" key="1">
    <citation type="journal article" date="2019" name="Int. J. Syst. Evol. Microbiol.">
        <title>The Global Catalogue of Microorganisms (GCM) 10K type strain sequencing project: providing services to taxonomists for standard genome sequencing and annotation.</title>
        <authorList>
            <consortium name="The Broad Institute Genomics Platform"/>
            <consortium name="The Broad Institute Genome Sequencing Center for Infectious Disease"/>
            <person name="Wu L."/>
            <person name="Ma J."/>
        </authorList>
    </citation>
    <scope>NUCLEOTIDE SEQUENCE [LARGE SCALE GENOMIC DNA]</scope>
    <source>
        <strain evidence="7">CGMCC 1.8957</strain>
    </source>
</reference>
<feature type="transmembrane region" description="Helical" evidence="4">
    <location>
        <begin position="6"/>
        <end position="25"/>
    </location>
</feature>
<keyword evidence="4" id="KW-1133">Transmembrane helix</keyword>
<dbReference type="SUPFAM" id="SSF55874">
    <property type="entry name" value="ATPase domain of HSP90 chaperone/DNA topoisomerase II/histidine kinase"/>
    <property type="match status" value="1"/>
</dbReference>
<dbReference type="PRINTS" id="PR00344">
    <property type="entry name" value="BCTRLSENSOR"/>
</dbReference>
<feature type="transmembrane region" description="Helical" evidence="4">
    <location>
        <begin position="126"/>
        <end position="150"/>
    </location>
</feature>
<dbReference type="GO" id="GO:0016301">
    <property type="term" value="F:kinase activity"/>
    <property type="evidence" value="ECO:0007669"/>
    <property type="project" value="UniProtKB-KW"/>
</dbReference>
<feature type="transmembrane region" description="Helical" evidence="4">
    <location>
        <begin position="162"/>
        <end position="183"/>
    </location>
</feature>
<keyword evidence="6" id="KW-0418">Kinase</keyword>
<dbReference type="InterPro" id="IPR014265">
    <property type="entry name" value="XrtA/PrsK"/>
</dbReference>
<evidence type="ECO:0000256" key="4">
    <source>
        <dbReference type="SAM" id="Phobius"/>
    </source>
</evidence>
<feature type="transmembrane region" description="Helical" evidence="4">
    <location>
        <begin position="189"/>
        <end position="210"/>
    </location>
</feature>
<feature type="transmembrane region" description="Helical" evidence="4">
    <location>
        <begin position="37"/>
        <end position="56"/>
    </location>
</feature>
<evidence type="ECO:0000259" key="5">
    <source>
        <dbReference type="PROSITE" id="PS50109"/>
    </source>
</evidence>
<dbReference type="PANTHER" id="PTHR43547">
    <property type="entry name" value="TWO-COMPONENT HISTIDINE KINASE"/>
    <property type="match status" value="1"/>
</dbReference>
<dbReference type="RefSeq" id="WP_189675779.1">
    <property type="nucleotide sequence ID" value="NZ_BNAQ01000002.1"/>
</dbReference>
<evidence type="ECO:0000313" key="7">
    <source>
        <dbReference type="Proteomes" id="UP000652430"/>
    </source>
</evidence>
<dbReference type="SMART" id="SM00387">
    <property type="entry name" value="HATPase_c"/>
    <property type="match status" value="1"/>
</dbReference>
<dbReference type="EMBL" id="BNAQ01000002">
    <property type="protein sequence ID" value="GHH14128.1"/>
    <property type="molecule type" value="Genomic_DNA"/>
</dbReference>
<feature type="domain" description="Histidine kinase" evidence="5">
    <location>
        <begin position="473"/>
        <end position="674"/>
    </location>
</feature>
<keyword evidence="3" id="KW-0597">Phosphoprotein</keyword>
<evidence type="ECO:0000313" key="6">
    <source>
        <dbReference type="EMBL" id="GHH14128.1"/>
    </source>
</evidence>
<dbReference type="PROSITE" id="PS50109">
    <property type="entry name" value="HIS_KIN"/>
    <property type="match status" value="1"/>
</dbReference>
<dbReference type="PANTHER" id="PTHR43547:SF2">
    <property type="entry name" value="HYBRID SIGNAL TRANSDUCTION HISTIDINE KINASE C"/>
    <property type="match status" value="1"/>
</dbReference>
<dbReference type="Proteomes" id="UP000652430">
    <property type="component" value="Unassembled WGS sequence"/>
</dbReference>
<feature type="transmembrane region" description="Helical" evidence="4">
    <location>
        <begin position="231"/>
        <end position="252"/>
    </location>
</feature>
<proteinExistence type="predicted"/>
<dbReference type="InterPro" id="IPR003594">
    <property type="entry name" value="HATPase_dom"/>
</dbReference>
<comment type="caution">
    <text evidence="6">The sequence shown here is derived from an EMBL/GenBank/DDBJ whole genome shotgun (WGS) entry which is preliminary data.</text>
</comment>
<gene>
    <name evidence="6" type="ORF">GCM10008023_15530</name>
</gene>
<comment type="catalytic activity">
    <reaction evidence="1">
        <text>ATP + protein L-histidine = ADP + protein N-phospho-L-histidine.</text>
        <dbReference type="EC" id="2.7.13.3"/>
    </reaction>
</comment>
<organism evidence="6 7">
    <name type="scientific">Sphingomonas glacialis</name>
    <dbReference type="NCBI Taxonomy" id="658225"/>
    <lineage>
        <taxon>Bacteria</taxon>
        <taxon>Pseudomonadati</taxon>
        <taxon>Pseudomonadota</taxon>
        <taxon>Alphaproteobacteria</taxon>
        <taxon>Sphingomonadales</taxon>
        <taxon>Sphingomonadaceae</taxon>
        <taxon>Sphingomonas</taxon>
    </lineage>
</organism>
<evidence type="ECO:0000256" key="1">
    <source>
        <dbReference type="ARBA" id="ARBA00000085"/>
    </source>
</evidence>
<dbReference type="EC" id="2.7.13.3" evidence="2"/>
<feature type="transmembrane region" description="Helical" evidence="4">
    <location>
        <begin position="93"/>
        <end position="114"/>
    </location>
</feature>